<accession>A0A382MMM2</accession>
<protein>
    <recommendedName>
        <fullName evidence="2">DUF2203 domain-containing protein</fullName>
    </recommendedName>
</protein>
<name>A0A382MMM2_9ZZZZ</name>
<dbReference type="AlphaFoldDB" id="A0A382MMM2"/>
<organism evidence="1">
    <name type="scientific">marine metagenome</name>
    <dbReference type="NCBI Taxonomy" id="408172"/>
    <lineage>
        <taxon>unclassified sequences</taxon>
        <taxon>metagenomes</taxon>
        <taxon>ecological metagenomes</taxon>
    </lineage>
</organism>
<dbReference type="EMBL" id="UINC01093823">
    <property type="protein sequence ID" value="SVC48551.1"/>
    <property type="molecule type" value="Genomic_DNA"/>
</dbReference>
<reference evidence="1" key="1">
    <citation type="submission" date="2018-05" db="EMBL/GenBank/DDBJ databases">
        <authorList>
            <person name="Lanie J.A."/>
            <person name="Ng W.-L."/>
            <person name="Kazmierczak K.M."/>
            <person name="Andrzejewski T.M."/>
            <person name="Davidsen T.M."/>
            <person name="Wayne K.J."/>
            <person name="Tettelin H."/>
            <person name="Glass J.I."/>
            <person name="Rusch D."/>
            <person name="Podicherti R."/>
            <person name="Tsui H.-C.T."/>
            <person name="Winkler M.E."/>
        </authorList>
    </citation>
    <scope>NUCLEOTIDE SEQUENCE</scope>
</reference>
<sequence>MLPVVCKVTRLAVSDFDPVRERYRNLLDCDPRKPQLALQYEKIVRLWMTKMERFGLVARGLWAVDFDTGDGYLSWKYPELRLAFFVDFEDPNMTRQSLSDVLAERLPFWA</sequence>
<gene>
    <name evidence="1" type="ORF">METZ01_LOCUS301405</name>
</gene>
<proteinExistence type="predicted"/>
<evidence type="ECO:0008006" key="2">
    <source>
        <dbReference type="Google" id="ProtNLM"/>
    </source>
</evidence>
<evidence type="ECO:0000313" key="1">
    <source>
        <dbReference type="EMBL" id="SVC48551.1"/>
    </source>
</evidence>